<dbReference type="AlphaFoldDB" id="A0A8T2PBY1"/>
<proteinExistence type="inferred from homology"/>
<evidence type="ECO:0000256" key="1">
    <source>
        <dbReference type="ARBA" id="ARBA00022741"/>
    </source>
</evidence>
<dbReference type="GO" id="GO:0003724">
    <property type="term" value="F:RNA helicase activity"/>
    <property type="evidence" value="ECO:0007669"/>
    <property type="project" value="UniProtKB-EC"/>
</dbReference>
<keyword evidence="2 4" id="KW-0378">Hydrolase</keyword>
<feature type="compositionally biased region" description="Acidic residues" evidence="6">
    <location>
        <begin position="73"/>
        <end position="97"/>
    </location>
</feature>
<dbReference type="EMBL" id="JAFBMS010000009">
    <property type="protein sequence ID" value="KAG9349739.1"/>
    <property type="molecule type" value="Genomic_DNA"/>
</dbReference>
<comment type="similarity">
    <text evidence="4">Belongs to the DEAD box helicase family.</text>
</comment>
<name>A0A8T2PBY1_9TELE</name>
<keyword evidence="3 4" id="KW-0067">ATP-binding</keyword>
<dbReference type="SMART" id="SM00487">
    <property type="entry name" value="DEXDc"/>
    <property type="match status" value="1"/>
</dbReference>
<dbReference type="InterPro" id="IPR014001">
    <property type="entry name" value="Helicase_ATP-bd"/>
</dbReference>
<comment type="caution">
    <text evidence="8">The sequence shown here is derived from an EMBL/GenBank/DDBJ whole genome shotgun (WGS) entry which is preliminary data.</text>
</comment>
<evidence type="ECO:0000256" key="3">
    <source>
        <dbReference type="ARBA" id="ARBA00022840"/>
    </source>
</evidence>
<keyword evidence="1 4" id="KW-0547">Nucleotide-binding</keyword>
<dbReference type="GO" id="GO:0003723">
    <property type="term" value="F:RNA binding"/>
    <property type="evidence" value="ECO:0007669"/>
    <property type="project" value="UniProtKB-UniRule"/>
</dbReference>
<evidence type="ECO:0000313" key="8">
    <source>
        <dbReference type="EMBL" id="KAG9349739.1"/>
    </source>
</evidence>
<dbReference type="PANTHER" id="PTHR24031">
    <property type="entry name" value="RNA HELICASE"/>
    <property type="match status" value="1"/>
</dbReference>
<gene>
    <name evidence="8" type="ORF">JZ751_028187</name>
</gene>
<dbReference type="Pfam" id="PF00270">
    <property type="entry name" value="DEAD"/>
    <property type="match status" value="1"/>
</dbReference>
<dbReference type="InterPro" id="IPR027417">
    <property type="entry name" value="P-loop_NTPase"/>
</dbReference>
<dbReference type="InterPro" id="IPR011545">
    <property type="entry name" value="DEAD/DEAH_box_helicase_dom"/>
</dbReference>
<keyword evidence="4" id="KW-0347">Helicase</keyword>
<dbReference type="InterPro" id="IPR000629">
    <property type="entry name" value="RNA-helicase_DEAD-box_CS"/>
</dbReference>
<dbReference type="EC" id="3.6.4.13" evidence="5"/>
<dbReference type="OrthoDB" id="10259640at2759"/>
<organism evidence="8 9">
    <name type="scientific">Albula glossodonta</name>
    <name type="common">roundjaw bonefish</name>
    <dbReference type="NCBI Taxonomy" id="121402"/>
    <lineage>
        <taxon>Eukaryota</taxon>
        <taxon>Metazoa</taxon>
        <taxon>Chordata</taxon>
        <taxon>Craniata</taxon>
        <taxon>Vertebrata</taxon>
        <taxon>Euteleostomi</taxon>
        <taxon>Actinopterygii</taxon>
        <taxon>Neopterygii</taxon>
        <taxon>Teleostei</taxon>
        <taxon>Albuliformes</taxon>
        <taxon>Albulidae</taxon>
        <taxon>Albula</taxon>
    </lineage>
</organism>
<dbReference type="Proteomes" id="UP000824540">
    <property type="component" value="Unassembled WGS sequence"/>
</dbReference>
<sequence length="306" mass="34450">MADLQMKLLRKKIQKRSEKNKKRTLLKNQKQECDEDGVKKAKNEGDEGKEENVDMEPEKVNADETMEKPSQEVDPEQEEDGEKESEDEEEEEKDEDGPQLPLGLTGAFEDTSFASLAEVVSENTLKGVKEMGFEHMTEIQHKSIRPLLEGRDVLAAAKTGSGKTLAFLIPSIELIYKLKFMPRNGTGVIILSPTRELAMQTYGVMKELMAHHVHTYGLIMGGSNRSAEAQKLANGVNILVATPGRLLDHLQNTPGFMYKNLQCLIIDEADRILEVGFEEELKQIIKLLPSTKLHFTAFLTHEFKIQ</sequence>
<dbReference type="InterPro" id="IPR044773">
    <property type="entry name" value="DDX18/Has1_DEADc"/>
</dbReference>
<comment type="catalytic activity">
    <reaction evidence="5">
        <text>ATP + H2O = ADP + phosphate + H(+)</text>
        <dbReference type="Rhea" id="RHEA:13065"/>
        <dbReference type="ChEBI" id="CHEBI:15377"/>
        <dbReference type="ChEBI" id="CHEBI:15378"/>
        <dbReference type="ChEBI" id="CHEBI:30616"/>
        <dbReference type="ChEBI" id="CHEBI:43474"/>
        <dbReference type="ChEBI" id="CHEBI:456216"/>
        <dbReference type="EC" id="3.6.4.13"/>
    </reaction>
</comment>
<evidence type="ECO:0000256" key="4">
    <source>
        <dbReference type="RuleBase" id="RU000492"/>
    </source>
</evidence>
<feature type="region of interest" description="Disordered" evidence="6">
    <location>
        <begin position="1"/>
        <end position="105"/>
    </location>
</feature>
<dbReference type="PROSITE" id="PS51192">
    <property type="entry name" value="HELICASE_ATP_BIND_1"/>
    <property type="match status" value="1"/>
</dbReference>
<dbReference type="FunFam" id="3.40.50.300:FF:000460">
    <property type="entry name" value="RNA helicase"/>
    <property type="match status" value="1"/>
</dbReference>
<evidence type="ECO:0000313" key="9">
    <source>
        <dbReference type="Proteomes" id="UP000824540"/>
    </source>
</evidence>
<comment type="function">
    <text evidence="5">RNA helicase.</text>
</comment>
<dbReference type="PROSITE" id="PS00039">
    <property type="entry name" value="DEAD_ATP_HELICASE"/>
    <property type="match status" value="1"/>
</dbReference>
<dbReference type="GO" id="GO:0005524">
    <property type="term" value="F:ATP binding"/>
    <property type="evidence" value="ECO:0007669"/>
    <property type="project" value="UniProtKB-UniRule"/>
</dbReference>
<dbReference type="GO" id="GO:0016787">
    <property type="term" value="F:hydrolase activity"/>
    <property type="evidence" value="ECO:0007669"/>
    <property type="project" value="UniProtKB-KW"/>
</dbReference>
<feature type="domain" description="Helicase ATP-binding" evidence="7">
    <location>
        <begin position="144"/>
        <end position="306"/>
    </location>
</feature>
<dbReference type="Gene3D" id="3.40.50.300">
    <property type="entry name" value="P-loop containing nucleotide triphosphate hydrolases"/>
    <property type="match status" value="1"/>
</dbReference>
<evidence type="ECO:0000256" key="6">
    <source>
        <dbReference type="SAM" id="MobiDB-lite"/>
    </source>
</evidence>
<evidence type="ECO:0000256" key="2">
    <source>
        <dbReference type="ARBA" id="ARBA00022801"/>
    </source>
</evidence>
<accession>A0A8T2PBY1</accession>
<dbReference type="CDD" id="cd17942">
    <property type="entry name" value="DEADc_DDX18"/>
    <property type="match status" value="1"/>
</dbReference>
<keyword evidence="9" id="KW-1185">Reference proteome</keyword>
<feature type="compositionally biased region" description="Basic residues" evidence="6">
    <location>
        <begin position="8"/>
        <end position="25"/>
    </location>
</feature>
<feature type="compositionally biased region" description="Basic and acidic residues" evidence="6">
    <location>
        <begin position="29"/>
        <end position="71"/>
    </location>
</feature>
<evidence type="ECO:0000256" key="5">
    <source>
        <dbReference type="RuleBase" id="RU365068"/>
    </source>
</evidence>
<protein>
    <recommendedName>
        <fullName evidence="5">ATP-dependent RNA helicase</fullName>
        <ecNumber evidence="5">3.6.4.13</ecNumber>
    </recommendedName>
</protein>
<keyword evidence="5" id="KW-0694">RNA-binding</keyword>
<comment type="domain">
    <text evidence="5">The Q motif is unique to and characteristic of the DEAD box family of RNA helicases and controls ATP binding and hydrolysis.</text>
</comment>
<evidence type="ECO:0000259" key="7">
    <source>
        <dbReference type="PROSITE" id="PS51192"/>
    </source>
</evidence>
<dbReference type="SUPFAM" id="SSF52540">
    <property type="entry name" value="P-loop containing nucleoside triphosphate hydrolases"/>
    <property type="match status" value="1"/>
</dbReference>
<reference evidence="8" key="1">
    <citation type="thesis" date="2021" institute="BYU ScholarsArchive" country="Provo, UT, USA">
        <title>Applications of and Algorithms for Genome Assembly and Genomic Analyses with an Emphasis on Marine Teleosts.</title>
        <authorList>
            <person name="Pickett B.D."/>
        </authorList>
    </citation>
    <scope>NUCLEOTIDE SEQUENCE</scope>
    <source>
        <strain evidence="8">HI-2016</strain>
    </source>
</reference>